<name>A0A940X103_9BACI</name>
<keyword evidence="15" id="KW-1185">Reference proteome</keyword>
<dbReference type="InterPro" id="IPR004474">
    <property type="entry name" value="LytR_CpsA_psr"/>
</dbReference>
<comment type="caution">
    <text evidence="14">The sequence shown here is derived from an EMBL/GenBank/DDBJ whole genome shotgun (WGS) entry which is preliminary data.</text>
</comment>
<evidence type="ECO:0000313" key="15">
    <source>
        <dbReference type="Proteomes" id="UP000678228"/>
    </source>
</evidence>
<dbReference type="Pfam" id="PF03816">
    <property type="entry name" value="LytR_cpsA_psr"/>
    <property type="match status" value="1"/>
</dbReference>
<keyword evidence="6 12" id="KW-1133">Transmembrane helix</keyword>
<evidence type="ECO:0000256" key="5">
    <source>
        <dbReference type="ARBA" id="ARBA00022968"/>
    </source>
</evidence>
<sequence length="313" mass="35645">MPRKDRRMKKSRRRVIKIAGTLLILLFALVGYVFYQYYQGLQTAETLLDKNINLEPEEFNSAIPNELGKVNVLLLGVDKRSDEKASRTDTIMVAQYDPSTNDLKLASFMRDIQVEIPNYKNYRINTAYFLDGAELLRTTMKHNFDIDLHYYALVDFQGFEAAVDSLAPDGIKIDVEKAMSEKIGVSLQPGLQQLNGKELLGYARFRQDSRGDFARVERQQKVINALKDEVLSFVGISKIPKVVGTVQPFVETNLGNIEIIGLLSDFILNKPNDIQTLRIPVEDSYQEIRNDLGSVLEIDFDQNKQALREFLGE</sequence>
<dbReference type="NCBIfam" id="TIGR00350">
    <property type="entry name" value="lytR_cpsA_psr"/>
    <property type="match status" value="1"/>
</dbReference>
<keyword evidence="7" id="KW-0805">Transcription regulation</keyword>
<keyword evidence="3" id="KW-1003">Cell membrane</keyword>
<comment type="function">
    <text evidence="10">Involved in SarA attenuation. Affects resistance to oxacillin and teicoplanin, as well as the synthesis of virulence factors.</text>
</comment>
<gene>
    <name evidence="14" type="ORF">J7W16_20660</name>
</gene>
<evidence type="ECO:0000259" key="13">
    <source>
        <dbReference type="Pfam" id="PF03816"/>
    </source>
</evidence>
<dbReference type="Proteomes" id="UP000678228">
    <property type="component" value="Unassembled WGS sequence"/>
</dbReference>
<evidence type="ECO:0000256" key="6">
    <source>
        <dbReference type="ARBA" id="ARBA00022989"/>
    </source>
</evidence>
<dbReference type="GO" id="GO:0071555">
    <property type="term" value="P:cell wall organization"/>
    <property type="evidence" value="ECO:0007669"/>
    <property type="project" value="UniProtKB-KW"/>
</dbReference>
<protein>
    <recommendedName>
        <fullName evidence="11">Regulatory protein MsrR</fullName>
    </recommendedName>
</protein>
<comment type="similarity">
    <text evidence="2">Belongs to the LytR/CpsA/Psr (LCP) family.</text>
</comment>
<dbReference type="Gene3D" id="3.40.630.190">
    <property type="entry name" value="LCP protein"/>
    <property type="match status" value="1"/>
</dbReference>
<keyword evidence="9" id="KW-0804">Transcription</keyword>
<evidence type="ECO:0000256" key="10">
    <source>
        <dbReference type="ARBA" id="ARBA00037178"/>
    </source>
</evidence>
<accession>A0A940X103</accession>
<evidence type="ECO:0000256" key="4">
    <source>
        <dbReference type="ARBA" id="ARBA00022692"/>
    </source>
</evidence>
<evidence type="ECO:0000313" key="14">
    <source>
        <dbReference type="EMBL" id="MBP3953520.1"/>
    </source>
</evidence>
<dbReference type="PANTHER" id="PTHR33392:SF8">
    <property type="entry name" value="REGULATORY PROTEIN MSRR"/>
    <property type="match status" value="1"/>
</dbReference>
<keyword evidence="5" id="KW-0735">Signal-anchor</keyword>
<comment type="subcellular location">
    <subcellularLocation>
        <location evidence="1">Cell membrane</location>
        <topology evidence="1">Single-pass type II membrane protein</topology>
    </subcellularLocation>
</comment>
<evidence type="ECO:0000256" key="2">
    <source>
        <dbReference type="ARBA" id="ARBA00006068"/>
    </source>
</evidence>
<evidence type="ECO:0000256" key="1">
    <source>
        <dbReference type="ARBA" id="ARBA00004401"/>
    </source>
</evidence>
<feature type="transmembrane region" description="Helical" evidence="12">
    <location>
        <begin position="21"/>
        <end position="38"/>
    </location>
</feature>
<reference evidence="14" key="1">
    <citation type="submission" date="2021-03" db="EMBL/GenBank/DDBJ databases">
        <title>Bacillus suaedae sp. nov., isolated from Suaeda aralocaspica.</title>
        <authorList>
            <person name="Lei R.F.R."/>
        </authorList>
    </citation>
    <scope>NUCLEOTIDE SEQUENCE</scope>
    <source>
        <strain evidence="14">YZJH907-2</strain>
    </source>
</reference>
<evidence type="ECO:0000256" key="9">
    <source>
        <dbReference type="ARBA" id="ARBA00023163"/>
    </source>
</evidence>
<keyword evidence="4 12" id="KW-0812">Transmembrane</keyword>
<dbReference type="GO" id="GO:0005886">
    <property type="term" value="C:plasma membrane"/>
    <property type="evidence" value="ECO:0007669"/>
    <property type="project" value="UniProtKB-SubCell"/>
</dbReference>
<dbReference type="AlphaFoldDB" id="A0A940X103"/>
<dbReference type="PANTHER" id="PTHR33392">
    <property type="entry name" value="POLYISOPRENYL-TEICHOIC ACID--PEPTIDOGLYCAN TEICHOIC ACID TRANSFERASE TAGU"/>
    <property type="match status" value="1"/>
</dbReference>
<organism evidence="14 15">
    <name type="scientific">Halalkalibacter suaedae</name>
    <dbReference type="NCBI Taxonomy" id="2822140"/>
    <lineage>
        <taxon>Bacteria</taxon>
        <taxon>Bacillati</taxon>
        <taxon>Bacillota</taxon>
        <taxon>Bacilli</taxon>
        <taxon>Bacillales</taxon>
        <taxon>Bacillaceae</taxon>
        <taxon>Halalkalibacter</taxon>
    </lineage>
</organism>
<evidence type="ECO:0000256" key="8">
    <source>
        <dbReference type="ARBA" id="ARBA00023136"/>
    </source>
</evidence>
<dbReference type="InterPro" id="IPR050922">
    <property type="entry name" value="LytR/CpsA/Psr_CW_biosynth"/>
</dbReference>
<evidence type="ECO:0000256" key="3">
    <source>
        <dbReference type="ARBA" id="ARBA00022475"/>
    </source>
</evidence>
<dbReference type="RefSeq" id="WP_210599374.1">
    <property type="nucleotide sequence ID" value="NZ_JAGKSQ010000015.1"/>
</dbReference>
<feature type="domain" description="Cell envelope-related transcriptional attenuator" evidence="13">
    <location>
        <begin position="87"/>
        <end position="230"/>
    </location>
</feature>
<keyword evidence="8 12" id="KW-0472">Membrane</keyword>
<evidence type="ECO:0000256" key="12">
    <source>
        <dbReference type="SAM" id="Phobius"/>
    </source>
</evidence>
<proteinExistence type="inferred from homology"/>
<dbReference type="EMBL" id="JAGKSQ010000015">
    <property type="protein sequence ID" value="MBP3953520.1"/>
    <property type="molecule type" value="Genomic_DNA"/>
</dbReference>
<evidence type="ECO:0000256" key="7">
    <source>
        <dbReference type="ARBA" id="ARBA00023015"/>
    </source>
</evidence>
<evidence type="ECO:0000256" key="11">
    <source>
        <dbReference type="ARBA" id="ARBA00040752"/>
    </source>
</evidence>